<reference evidence="4" key="1">
    <citation type="journal article" date="2019" name="Int. J. Syst. Evol. Microbiol.">
        <title>The Global Catalogue of Microorganisms (GCM) 10K type strain sequencing project: providing services to taxonomists for standard genome sequencing and annotation.</title>
        <authorList>
            <consortium name="The Broad Institute Genomics Platform"/>
            <consortium name="The Broad Institute Genome Sequencing Center for Infectious Disease"/>
            <person name="Wu L."/>
            <person name="Ma J."/>
        </authorList>
    </citation>
    <scope>NUCLEOTIDE SEQUENCE [LARGE SCALE GENOMIC DNA]</scope>
    <source>
        <strain evidence="4">CCUG 57401</strain>
    </source>
</reference>
<feature type="transmembrane region" description="Helical" evidence="1">
    <location>
        <begin position="100"/>
        <end position="123"/>
    </location>
</feature>
<evidence type="ECO:0000259" key="2">
    <source>
        <dbReference type="Pfam" id="PF13477"/>
    </source>
</evidence>
<dbReference type="SUPFAM" id="SSF53756">
    <property type="entry name" value="UDP-Glycosyltransferase/glycogen phosphorylase"/>
    <property type="match status" value="1"/>
</dbReference>
<dbReference type="CDD" id="cd03808">
    <property type="entry name" value="GT4_CapM-like"/>
    <property type="match status" value="1"/>
</dbReference>
<comment type="caution">
    <text evidence="3">The sequence shown here is derived from an EMBL/GenBank/DDBJ whole genome shotgun (WGS) entry which is preliminary data.</text>
</comment>
<dbReference type="EMBL" id="JBHSMF010000006">
    <property type="protein sequence ID" value="MFC5498397.1"/>
    <property type="molecule type" value="Genomic_DNA"/>
</dbReference>
<gene>
    <name evidence="3" type="ORF">ACFPOE_12705</name>
</gene>
<dbReference type="Pfam" id="PF13692">
    <property type="entry name" value="Glyco_trans_1_4"/>
    <property type="match status" value="1"/>
</dbReference>
<keyword evidence="1" id="KW-0472">Membrane</keyword>
<dbReference type="PANTHER" id="PTHR12526">
    <property type="entry name" value="GLYCOSYLTRANSFERASE"/>
    <property type="match status" value="1"/>
</dbReference>
<dbReference type="RefSeq" id="WP_376850451.1">
    <property type="nucleotide sequence ID" value="NZ_JBHSMF010000006.1"/>
</dbReference>
<proteinExistence type="predicted"/>
<keyword evidence="4" id="KW-1185">Reference proteome</keyword>
<name>A0ABW0NGJ0_9BURK</name>
<organism evidence="3 4">
    <name type="scientific">Caenimonas terrae</name>
    <dbReference type="NCBI Taxonomy" id="696074"/>
    <lineage>
        <taxon>Bacteria</taxon>
        <taxon>Pseudomonadati</taxon>
        <taxon>Pseudomonadota</taxon>
        <taxon>Betaproteobacteria</taxon>
        <taxon>Burkholderiales</taxon>
        <taxon>Comamonadaceae</taxon>
        <taxon>Caenimonas</taxon>
    </lineage>
</organism>
<dbReference type="InterPro" id="IPR028098">
    <property type="entry name" value="Glyco_trans_4-like_N"/>
</dbReference>
<protein>
    <submittedName>
        <fullName evidence="3">Glycosyltransferase family 4 protein</fullName>
    </submittedName>
</protein>
<keyword evidence="1" id="KW-0812">Transmembrane</keyword>
<sequence length="391" mass="42259">MSRKLLFVVNVDWFFLSHRLPIALAAQQQGYQIHIATGLTDRLEELRRYGFVVHPLVLDRSSSGLGDAWRTMAELWHVFTDVKPDVVHLVTIKPVLLGGLIARLTAMPAVVVAISGLGFVFLARGGRAAVRRFLVGALYRLALGHPNVKVIFQNAGDLQIVTRLARLSASKTAMIRGSGVDLAGFAHLPLPGGVPVVVLAARLIADKGVLEFVNAARLLKQRGCNARFALVGTVDSANPSSFTDVEVSRWVGDGTVEWWGQRPDMPQVLAAARMVVLPSYREGLPKVLIEAASCGRAVVTTDVPGCRDAIDPGITGLLVPVRDFISLANAMESLIEDPALCQRMGDAGREFAVRTFDIRQVVHAHLQIYEELIGKSQGAGDSGRASRKGTL</sequence>
<feature type="domain" description="Glycosyltransferase subfamily 4-like N-terminal" evidence="2">
    <location>
        <begin position="4"/>
        <end position="133"/>
    </location>
</feature>
<dbReference type="PANTHER" id="PTHR12526:SF638">
    <property type="entry name" value="SPORE COAT PROTEIN SA"/>
    <property type="match status" value="1"/>
</dbReference>
<keyword evidence="1" id="KW-1133">Transmembrane helix</keyword>
<accession>A0ABW0NGJ0</accession>
<dbReference type="Gene3D" id="3.40.50.2000">
    <property type="entry name" value="Glycogen Phosphorylase B"/>
    <property type="match status" value="2"/>
</dbReference>
<evidence type="ECO:0000256" key="1">
    <source>
        <dbReference type="SAM" id="Phobius"/>
    </source>
</evidence>
<dbReference type="Pfam" id="PF13477">
    <property type="entry name" value="Glyco_trans_4_2"/>
    <property type="match status" value="1"/>
</dbReference>
<dbReference type="Proteomes" id="UP001596037">
    <property type="component" value="Unassembled WGS sequence"/>
</dbReference>
<evidence type="ECO:0000313" key="3">
    <source>
        <dbReference type="EMBL" id="MFC5498397.1"/>
    </source>
</evidence>
<evidence type="ECO:0000313" key="4">
    <source>
        <dbReference type="Proteomes" id="UP001596037"/>
    </source>
</evidence>